<dbReference type="Pfam" id="PF01161">
    <property type="entry name" value="PBP"/>
    <property type="match status" value="1"/>
</dbReference>
<dbReference type="PANTHER" id="PTHR30289:SF1">
    <property type="entry name" value="PEBP (PHOSPHATIDYLETHANOLAMINE-BINDING PROTEIN) FAMILY PROTEIN"/>
    <property type="match status" value="1"/>
</dbReference>
<dbReference type="InterPro" id="IPR008914">
    <property type="entry name" value="PEBP"/>
</dbReference>
<keyword evidence="4" id="KW-1185">Reference proteome</keyword>
<evidence type="ECO:0000313" key="4">
    <source>
        <dbReference type="Proteomes" id="UP000544090"/>
    </source>
</evidence>
<evidence type="ECO:0000313" key="3">
    <source>
        <dbReference type="EMBL" id="NKX54681.1"/>
    </source>
</evidence>
<dbReference type="Gene3D" id="3.90.280.10">
    <property type="entry name" value="PEBP-like"/>
    <property type="match status" value="1"/>
</dbReference>
<gene>
    <name evidence="3" type="ORF">HGG74_09045</name>
</gene>
<proteinExistence type="inferred from homology"/>
<evidence type="ECO:0000256" key="2">
    <source>
        <dbReference type="SAM" id="MobiDB-lite"/>
    </source>
</evidence>
<protein>
    <submittedName>
        <fullName evidence="3">YbhB/YbcL family Raf kinase inhibitor-like protein</fullName>
    </submittedName>
</protein>
<dbReference type="SUPFAM" id="SSF49777">
    <property type="entry name" value="PEBP-like"/>
    <property type="match status" value="1"/>
</dbReference>
<comment type="similarity">
    <text evidence="1">Belongs to the UPF0098 family.</text>
</comment>
<dbReference type="EMBL" id="JAAZSQ010000007">
    <property type="protein sequence ID" value="NKX54681.1"/>
    <property type="molecule type" value="Genomic_DNA"/>
</dbReference>
<reference evidence="3 4" key="1">
    <citation type="submission" date="2020-04" db="EMBL/GenBank/DDBJ databases">
        <title>Arthrobacter sp. nov.</title>
        <authorList>
            <person name="Liu S."/>
        </authorList>
    </citation>
    <scope>NUCLEOTIDE SEQUENCE [LARGE SCALE GENOMIC DNA]</scope>
    <source>
        <strain evidence="3 4">E918</strain>
    </source>
</reference>
<sequence length="166" mass="17383">MAPATEDPSAGKAESMTLTSRAIPDGSVIQPDYAAKGAGGQNHVPDLHWEGAPEGTRSFAVTCVDPDAPRGDFWHWIEFDIPAGTTDFGSDAQVGGTVTVANDYGHPGYGGPNPPAGETHRYIFTVHALDVEKLGVPARADHATARSAINQHTLAQGSFTATFSAR</sequence>
<dbReference type="CDD" id="cd00865">
    <property type="entry name" value="PEBP_bact_arch"/>
    <property type="match status" value="1"/>
</dbReference>
<dbReference type="NCBIfam" id="TIGR00481">
    <property type="entry name" value="YbhB/YbcL family Raf kinase inhibitor-like protein"/>
    <property type="match status" value="1"/>
</dbReference>
<dbReference type="AlphaFoldDB" id="A0A7X6HEU4"/>
<comment type="caution">
    <text evidence="3">The sequence shown here is derived from an EMBL/GenBank/DDBJ whole genome shotgun (WGS) entry which is preliminary data.</text>
</comment>
<accession>A0A7X6HEU4</accession>
<organism evidence="3 4">
    <name type="scientific">Arthrobacter mobilis</name>
    <dbReference type="NCBI Taxonomy" id="2724944"/>
    <lineage>
        <taxon>Bacteria</taxon>
        <taxon>Bacillati</taxon>
        <taxon>Actinomycetota</taxon>
        <taxon>Actinomycetes</taxon>
        <taxon>Micrococcales</taxon>
        <taxon>Micrococcaceae</taxon>
        <taxon>Arthrobacter</taxon>
    </lineage>
</organism>
<feature type="region of interest" description="Disordered" evidence="2">
    <location>
        <begin position="1"/>
        <end position="51"/>
    </location>
</feature>
<dbReference type="Proteomes" id="UP000544090">
    <property type="component" value="Unassembled WGS sequence"/>
</dbReference>
<evidence type="ECO:0000256" key="1">
    <source>
        <dbReference type="ARBA" id="ARBA00007120"/>
    </source>
</evidence>
<dbReference type="InterPro" id="IPR036610">
    <property type="entry name" value="PEBP-like_sf"/>
</dbReference>
<dbReference type="RefSeq" id="WP_168486030.1">
    <property type="nucleotide sequence ID" value="NZ_JAAZSQ010000007.1"/>
</dbReference>
<dbReference type="InterPro" id="IPR005247">
    <property type="entry name" value="YbhB_YbcL/LppC-like"/>
</dbReference>
<dbReference type="PANTHER" id="PTHR30289">
    <property type="entry name" value="UNCHARACTERIZED PROTEIN YBCL-RELATED"/>
    <property type="match status" value="1"/>
</dbReference>
<name>A0A7X6HEU4_9MICC</name>